<dbReference type="PROSITE" id="PS50929">
    <property type="entry name" value="ABC_TM1F"/>
    <property type="match status" value="1"/>
</dbReference>
<keyword evidence="7 9" id="KW-1133">Transmembrane helix</keyword>
<sequence length="599" mass="66093">MFRLFVEYIRSHKAGVCLISLCLLLQALLSILEPWPLQALFDYVLLKKEPPPIIASLVPQKALLLSLSAAMMLIALLTGLAMVGQNVLLNRSAQELIRGLRLRVFSHVLNLPPKYFQSVGSGEIISRVVSDTDNLQPLVEGGALLVFRSIPTAAGILTVMLLLDPLFALIVALIVPALALSTDYFSGKIKDFTKYKRKQESAIVALTETATRTLRCLKVLGLSDHETRRFEKFCSESARASTKAGLWEGLYSASVTVILAAGTVGVVVAGAWRIEAGRITPGELLVFMSYLRSLYKPIRELTKYLGKFSKASASYERISDVLKVTPCEMGVCEAENAVPAPPFREEIRFEKVSFAYRPEELILKDISFTVRKGEKIAIVGDSGSGKSTLLNLIPRFIDPVGGRILMDGMDIRQYTLTSLRKNIAIVPQEHVIFHATVFENIALGSPERSVTREEVVKAAVDANAHEFILQLPDGYDTLLGPGGVELSGGQAKRIHIARALLRDAPIILLDEPTAGLDPCAEGKVMEAFDRLMQKRTILIVTHYLPLIVNADRIIVLREGSIVEEGTHEELIKAKGIYRSFWFEQLQRAVPGCYLEKIEA</sequence>
<dbReference type="SMART" id="SM00382">
    <property type="entry name" value="AAA"/>
    <property type="match status" value="1"/>
</dbReference>
<feature type="domain" description="ABC transporter" evidence="10">
    <location>
        <begin position="347"/>
        <end position="583"/>
    </location>
</feature>
<dbReference type="FunFam" id="3.40.50.300:FF:000221">
    <property type="entry name" value="Multidrug ABC transporter ATP-binding protein"/>
    <property type="match status" value="1"/>
</dbReference>
<protein>
    <submittedName>
        <fullName evidence="12">ATP-binding cassette, subfamily B</fullName>
    </submittedName>
</protein>
<keyword evidence="13" id="KW-1185">Reference proteome</keyword>
<dbReference type="Pfam" id="PF00664">
    <property type="entry name" value="ABC_membrane"/>
    <property type="match status" value="1"/>
</dbReference>
<keyword evidence="6 12" id="KW-0067">ATP-binding</keyword>
<dbReference type="Proteomes" id="UP000199611">
    <property type="component" value="Unassembled WGS sequence"/>
</dbReference>
<dbReference type="GO" id="GO:0005524">
    <property type="term" value="F:ATP binding"/>
    <property type="evidence" value="ECO:0007669"/>
    <property type="project" value="UniProtKB-KW"/>
</dbReference>
<dbReference type="PROSITE" id="PS50893">
    <property type="entry name" value="ABC_TRANSPORTER_2"/>
    <property type="match status" value="1"/>
</dbReference>
<dbReference type="SUPFAM" id="SSF52540">
    <property type="entry name" value="P-loop containing nucleoside triphosphate hydrolases"/>
    <property type="match status" value="1"/>
</dbReference>
<dbReference type="Gene3D" id="3.40.50.300">
    <property type="entry name" value="P-loop containing nucleotide triphosphate hydrolases"/>
    <property type="match status" value="1"/>
</dbReference>
<name>A0A1I4S6A7_9BACT</name>
<feature type="transmembrane region" description="Helical" evidence="9">
    <location>
        <begin position="63"/>
        <end position="83"/>
    </location>
</feature>
<dbReference type="GO" id="GO:0034040">
    <property type="term" value="F:ATPase-coupled lipid transmembrane transporter activity"/>
    <property type="evidence" value="ECO:0007669"/>
    <property type="project" value="TreeGrafter"/>
</dbReference>
<dbReference type="PANTHER" id="PTHR24221:SF654">
    <property type="entry name" value="ATP-BINDING CASSETTE SUB-FAMILY B MEMBER 6"/>
    <property type="match status" value="1"/>
</dbReference>
<dbReference type="InterPro" id="IPR039421">
    <property type="entry name" value="Type_1_exporter"/>
</dbReference>
<dbReference type="GO" id="GO:0140359">
    <property type="term" value="F:ABC-type transporter activity"/>
    <property type="evidence" value="ECO:0007669"/>
    <property type="project" value="InterPro"/>
</dbReference>
<gene>
    <name evidence="12" type="ORF">SAMN05660836_00786</name>
</gene>
<evidence type="ECO:0000313" key="13">
    <source>
        <dbReference type="Proteomes" id="UP000199611"/>
    </source>
</evidence>
<dbReference type="Pfam" id="PF00005">
    <property type="entry name" value="ABC_tran"/>
    <property type="match status" value="1"/>
</dbReference>
<dbReference type="InterPro" id="IPR003593">
    <property type="entry name" value="AAA+_ATPase"/>
</dbReference>
<dbReference type="SUPFAM" id="SSF90123">
    <property type="entry name" value="ABC transporter transmembrane region"/>
    <property type="match status" value="1"/>
</dbReference>
<organism evidence="12 13">
    <name type="scientific">Thermodesulforhabdus norvegica</name>
    <dbReference type="NCBI Taxonomy" id="39841"/>
    <lineage>
        <taxon>Bacteria</taxon>
        <taxon>Pseudomonadati</taxon>
        <taxon>Thermodesulfobacteriota</taxon>
        <taxon>Syntrophobacteria</taxon>
        <taxon>Syntrophobacterales</taxon>
        <taxon>Thermodesulforhabdaceae</taxon>
        <taxon>Thermodesulforhabdus</taxon>
    </lineage>
</organism>
<dbReference type="RefSeq" id="WP_093393642.1">
    <property type="nucleotide sequence ID" value="NZ_FOUU01000002.1"/>
</dbReference>
<dbReference type="Gene3D" id="1.20.1560.10">
    <property type="entry name" value="ABC transporter type 1, transmembrane domain"/>
    <property type="match status" value="1"/>
</dbReference>
<evidence type="ECO:0000256" key="4">
    <source>
        <dbReference type="ARBA" id="ARBA00022692"/>
    </source>
</evidence>
<dbReference type="GO" id="GO:0016887">
    <property type="term" value="F:ATP hydrolysis activity"/>
    <property type="evidence" value="ECO:0007669"/>
    <property type="project" value="InterPro"/>
</dbReference>
<dbReference type="OrthoDB" id="9760168at2"/>
<dbReference type="InterPro" id="IPR036640">
    <property type="entry name" value="ABC1_TM_sf"/>
</dbReference>
<evidence type="ECO:0000256" key="2">
    <source>
        <dbReference type="ARBA" id="ARBA00022448"/>
    </source>
</evidence>
<evidence type="ECO:0000256" key="3">
    <source>
        <dbReference type="ARBA" id="ARBA00022475"/>
    </source>
</evidence>
<dbReference type="InterPro" id="IPR003439">
    <property type="entry name" value="ABC_transporter-like_ATP-bd"/>
</dbReference>
<feature type="transmembrane region" description="Helical" evidence="9">
    <location>
        <begin position="154"/>
        <end position="179"/>
    </location>
</feature>
<evidence type="ECO:0000259" key="10">
    <source>
        <dbReference type="PROSITE" id="PS50893"/>
    </source>
</evidence>
<dbReference type="AlphaFoldDB" id="A0A1I4S6A7"/>
<evidence type="ECO:0000256" key="6">
    <source>
        <dbReference type="ARBA" id="ARBA00022840"/>
    </source>
</evidence>
<evidence type="ECO:0000256" key="5">
    <source>
        <dbReference type="ARBA" id="ARBA00022741"/>
    </source>
</evidence>
<dbReference type="STRING" id="39841.SAMN05660836_00786"/>
<proteinExistence type="predicted"/>
<accession>A0A1I4S6A7</accession>
<keyword evidence="3" id="KW-1003">Cell membrane</keyword>
<evidence type="ECO:0000313" key="12">
    <source>
        <dbReference type="EMBL" id="SFM60035.1"/>
    </source>
</evidence>
<evidence type="ECO:0000256" key="9">
    <source>
        <dbReference type="SAM" id="Phobius"/>
    </source>
</evidence>
<feature type="transmembrane region" description="Helical" evidence="9">
    <location>
        <begin position="250"/>
        <end position="272"/>
    </location>
</feature>
<evidence type="ECO:0000256" key="7">
    <source>
        <dbReference type="ARBA" id="ARBA00022989"/>
    </source>
</evidence>
<comment type="subcellular location">
    <subcellularLocation>
        <location evidence="1">Cell membrane</location>
        <topology evidence="1">Multi-pass membrane protein</topology>
    </subcellularLocation>
</comment>
<evidence type="ECO:0000259" key="11">
    <source>
        <dbReference type="PROSITE" id="PS50929"/>
    </source>
</evidence>
<evidence type="ECO:0000256" key="8">
    <source>
        <dbReference type="ARBA" id="ARBA00023136"/>
    </source>
</evidence>
<feature type="domain" description="ABC transmembrane type-1" evidence="11">
    <location>
        <begin position="18"/>
        <end position="310"/>
    </location>
</feature>
<keyword evidence="2" id="KW-0813">Transport</keyword>
<keyword evidence="8 9" id="KW-0472">Membrane</keyword>
<keyword evidence="4 9" id="KW-0812">Transmembrane</keyword>
<dbReference type="InterPro" id="IPR011527">
    <property type="entry name" value="ABC1_TM_dom"/>
</dbReference>
<keyword evidence="5" id="KW-0547">Nucleotide-binding</keyword>
<dbReference type="InterPro" id="IPR027417">
    <property type="entry name" value="P-loop_NTPase"/>
</dbReference>
<reference evidence="12 13" key="1">
    <citation type="submission" date="2016-10" db="EMBL/GenBank/DDBJ databases">
        <authorList>
            <person name="de Groot N.N."/>
        </authorList>
    </citation>
    <scope>NUCLEOTIDE SEQUENCE [LARGE SCALE GENOMIC DNA]</scope>
    <source>
        <strain evidence="12 13">DSM 9990</strain>
    </source>
</reference>
<dbReference type="EMBL" id="FOUU01000002">
    <property type="protein sequence ID" value="SFM60035.1"/>
    <property type="molecule type" value="Genomic_DNA"/>
</dbReference>
<dbReference type="PANTHER" id="PTHR24221">
    <property type="entry name" value="ATP-BINDING CASSETTE SUB-FAMILY B"/>
    <property type="match status" value="1"/>
</dbReference>
<evidence type="ECO:0000256" key="1">
    <source>
        <dbReference type="ARBA" id="ARBA00004651"/>
    </source>
</evidence>
<dbReference type="GO" id="GO:0005886">
    <property type="term" value="C:plasma membrane"/>
    <property type="evidence" value="ECO:0007669"/>
    <property type="project" value="UniProtKB-SubCell"/>
</dbReference>